<dbReference type="GO" id="GO:0008311">
    <property type="term" value="F:double-stranded DNA 3'-5' DNA exonuclease activity"/>
    <property type="evidence" value="ECO:0007669"/>
    <property type="project" value="UniProtKB-EC"/>
</dbReference>
<dbReference type="Pfam" id="PF03372">
    <property type="entry name" value="Exo_endo_phos"/>
    <property type="match status" value="1"/>
</dbReference>
<dbReference type="EMBL" id="MNPL01001556">
    <property type="protein sequence ID" value="OQR79045.1"/>
    <property type="molecule type" value="Genomic_DNA"/>
</dbReference>
<evidence type="ECO:0000256" key="12">
    <source>
        <dbReference type="PIRSR" id="PIRSR604808-3"/>
    </source>
</evidence>
<comment type="caution">
    <text evidence="16">The sequence shown here is derived from an EMBL/GenBank/DDBJ whole genome shotgun (WGS) entry which is preliminary data.</text>
</comment>
<keyword evidence="8" id="KW-0862">Zinc</keyword>
<comment type="similarity">
    <text evidence="2">Belongs to the DNA repair enzymes AP/ExoA family.</text>
</comment>
<keyword evidence="16" id="KW-0456">Lyase</keyword>
<evidence type="ECO:0000256" key="13">
    <source>
        <dbReference type="PROSITE-ProRule" id="PRU01343"/>
    </source>
</evidence>
<feature type="compositionally biased region" description="Polar residues" evidence="14">
    <location>
        <begin position="227"/>
        <end position="236"/>
    </location>
</feature>
<evidence type="ECO:0000259" key="15">
    <source>
        <dbReference type="PROSITE" id="PS51999"/>
    </source>
</evidence>
<reference evidence="16 17" key="1">
    <citation type="journal article" date="2017" name="Gigascience">
        <title>Draft genome of the honey bee ectoparasitic mite, Tropilaelaps mercedesae, is shaped by the parasitic life history.</title>
        <authorList>
            <person name="Dong X."/>
            <person name="Armstrong S.D."/>
            <person name="Xia D."/>
            <person name="Makepeace B.L."/>
            <person name="Darby A.C."/>
            <person name="Kadowaki T."/>
        </authorList>
    </citation>
    <scope>NUCLEOTIDE SEQUENCE [LARGE SCALE GENOMIC DNA]</scope>
    <source>
        <strain evidence="16">Wuxi-XJTLU</strain>
    </source>
</reference>
<organism evidence="16 17">
    <name type="scientific">Tropilaelaps mercedesae</name>
    <dbReference type="NCBI Taxonomy" id="418985"/>
    <lineage>
        <taxon>Eukaryota</taxon>
        <taxon>Metazoa</taxon>
        <taxon>Ecdysozoa</taxon>
        <taxon>Arthropoda</taxon>
        <taxon>Chelicerata</taxon>
        <taxon>Arachnida</taxon>
        <taxon>Acari</taxon>
        <taxon>Parasitiformes</taxon>
        <taxon>Mesostigmata</taxon>
        <taxon>Gamasina</taxon>
        <taxon>Dermanyssoidea</taxon>
        <taxon>Laelapidae</taxon>
        <taxon>Tropilaelaps</taxon>
    </lineage>
</organism>
<evidence type="ECO:0000256" key="3">
    <source>
        <dbReference type="ARBA" id="ARBA00012115"/>
    </source>
</evidence>
<evidence type="ECO:0000313" key="17">
    <source>
        <dbReference type="Proteomes" id="UP000192247"/>
    </source>
</evidence>
<dbReference type="GO" id="GO:0016829">
    <property type="term" value="F:lyase activity"/>
    <property type="evidence" value="ECO:0007669"/>
    <property type="project" value="UniProtKB-KW"/>
</dbReference>
<evidence type="ECO:0000256" key="7">
    <source>
        <dbReference type="ARBA" id="ARBA00022801"/>
    </source>
</evidence>
<evidence type="ECO:0000256" key="10">
    <source>
        <dbReference type="ARBA" id="ARBA00023242"/>
    </source>
</evidence>
<dbReference type="EC" id="3.1.11.2" evidence="3"/>
<comment type="cofactor">
    <cofactor evidence="11">
        <name>Mg(2+)</name>
        <dbReference type="ChEBI" id="CHEBI:18420"/>
    </cofactor>
    <cofactor evidence="11">
        <name>Mn(2+)</name>
        <dbReference type="ChEBI" id="CHEBI:29035"/>
    </cofactor>
    <text evidence="11">Probably binds two magnesium or manganese ions per subunit.</text>
</comment>
<dbReference type="STRING" id="418985.A0A1V9XZY9"/>
<feature type="binding site" evidence="11">
    <location>
        <position position="74"/>
    </location>
    <ligand>
        <name>Mg(2+)</name>
        <dbReference type="ChEBI" id="CHEBI:18420"/>
        <label>1</label>
    </ligand>
</feature>
<sequence length="318" mass="35905">MANLLDVPRPMGDGPMDFIGAEEVANVDSEGRCIAALYKISPERAEFKYNFNAMLEHQARNLVAKGCHVIFAGDMNISHKRIDNCDPCEEFDLAPERMWLSRLLDRSNDIYFVDAFRHFHPLEKEQYTCWNLQKFARVTNFGTRIDYIICDAALLKYFVSCEIHPEIMGSDHCPVSAVLDINAISAEKLSKKCTRFWPEFAGTQTSLKGFFVKPYGDQDNSYDLKGSQHSLNSSTAHEGEEAETLSKSSQRKVQLNASWKNILKGPPQAPPCSGHGETSVMRVVKKEGPNKGRKFFCCARPEGAANNKEARCKFFVWT</sequence>
<keyword evidence="7" id="KW-0378">Hydrolase</keyword>
<feature type="binding site" evidence="11">
    <location>
        <position position="171"/>
    </location>
    <ligand>
        <name>Mg(2+)</name>
        <dbReference type="ChEBI" id="CHEBI:18420"/>
        <label>1</label>
    </ligand>
</feature>
<comment type="catalytic activity">
    <reaction evidence="1">
        <text>Exonucleolytic cleavage in the 3'- to 5'-direction to yield nucleoside 5'-phosphates.</text>
        <dbReference type="EC" id="3.1.11.2"/>
    </reaction>
</comment>
<feature type="site" description="Transition state stabilizer" evidence="12">
    <location>
        <position position="76"/>
    </location>
</feature>
<dbReference type="PROSITE" id="PS51435">
    <property type="entry name" value="AP_NUCLEASE_F1_4"/>
    <property type="match status" value="1"/>
</dbReference>
<evidence type="ECO:0000256" key="11">
    <source>
        <dbReference type="PIRSR" id="PIRSR604808-2"/>
    </source>
</evidence>
<dbReference type="GO" id="GO:0006284">
    <property type="term" value="P:base-excision repair"/>
    <property type="evidence" value="ECO:0007669"/>
    <property type="project" value="TreeGrafter"/>
</dbReference>
<proteinExistence type="inferred from homology"/>
<dbReference type="OrthoDB" id="498125at2759"/>
<feature type="site" description="Interaction with DNA substrate" evidence="12">
    <location>
        <position position="172"/>
    </location>
</feature>
<feature type="site" description="Important for catalytic activity" evidence="12">
    <location>
        <position position="146"/>
    </location>
</feature>
<dbReference type="InterPro" id="IPR010666">
    <property type="entry name" value="Znf_GRF"/>
</dbReference>
<dbReference type="SUPFAM" id="SSF56219">
    <property type="entry name" value="DNase I-like"/>
    <property type="match status" value="1"/>
</dbReference>
<evidence type="ECO:0000256" key="8">
    <source>
        <dbReference type="ARBA" id="ARBA00022833"/>
    </source>
</evidence>
<keyword evidence="9 11" id="KW-0460">Magnesium</keyword>
<evidence type="ECO:0000256" key="6">
    <source>
        <dbReference type="ARBA" id="ARBA00022771"/>
    </source>
</evidence>
<keyword evidence="17" id="KW-1185">Reference proteome</keyword>
<evidence type="ECO:0000256" key="14">
    <source>
        <dbReference type="SAM" id="MobiDB-lite"/>
    </source>
</evidence>
<gene>
    <name evidence="16" type="ORF">BIW11_02626</name>
</gene>
<keyword evidence="6 13" id="KW-0863">Zinc-finger</keyword>
<keyword evidence="11" id="KW-0464">Manganese</keyword>
<feature type="binding site" evidence="11">
    <location>
        <position position="76"/>
    </location>
    <ligand>
        <name>Mg(2+)</name>
        <dbReference type="ChEBI" id="CHEBI:18420"/>
        <label>1</label>
    </ligand>
</feature>
<keyword evidence="10" id="KW-0539">Nucleus</keyword>
<dbReference type="InterPro" id="IPR036691">
    <property type="entry name" value="Endo/exonu/phosph_ase_sf"/>
</dbReference>
<evidence type="ECO:0000256" key="5">
    <source>
        <dbReference type="ARBA" id="ARBA00022723"/>
    </source>
</evidence>
<dbReference type="Gene3D" id="3.60.10.10">
    <property type="entry name" value="Endonuclease/exonuclease/phosphatase"/>
    <property type="match status" value="1"/>
</dbReference>
<dbReference type="Pfam" id="PF06839">
    <property type="entry name" value="Zn_ribbon_GRF"/>
    <property type="match status" value="1"/>
</dbReference>
<dbReference type="GO" id="GO:0008081">
    <property type="term" value="F:phosphoric diester hydrolase activity"/>
    <property type="evidence" value="ECO:0007669"/>
    <property type="project" value="TreeGrafter"/>
</dbReference>
<evidence type="ECO:0000256" key="2">
    <source>
        <dbReference type="ARBA" id="ARBA00007092"/>
    </source>
</evidence>
<dbReference type="InterPro" id="IPR005135">
    <property type="entry name" value="Endo/exonuclease/phosphatase"/>
</dbReference>
<evidence type="ECO:0000256" key="4">
    <source>
        <dbReference type="ARBA" id="ARBA00013541"/>
    </source>
</evidence>
<accession>A0A1V9XZY9</accession>
<evidence type="ECO:0000256" key="1">
    <source>
        <dbReference type="ARBA" id="ARBA00000493"/>
    </source>
</evidence>
<dbReference type="InParanoid" id="A0A1V9XZY9"/>
<feature type="domain" description="GRF-type" evidence="15">
    <location>
        <begin position="272"/>
        <end position="318"/>
    </location>
</feature>
<dbReference type="GO" id="GO:0005634">
    <property type="term" value="C:nucleus"/>
    <property type="evidence" value="ECO:0007669"/>
    <property type="project" value="TreeGrafter"/>
</dbReference>
<dbReference type="InterPro" id="IPR004808">
    <property type="entry name" value="AP_endonuc_1"/>
</dbReference>
<dbReference type="PANTHER" id="PTHR22748">
    <property type="entry name" value="AP ENDONUCLEASE"/>
    <property type="match status" value="1"/>
</dbReference>
<dbReference type="GO" id="GO:0008270">
    <property type="term" value="F:zinc ion binding"/>
    <property type="evidence" value="ECO:0007669"/>
    <property type="project" value="UniProtKB-KW"/>
</dbReference>
<dbReference type="Proteomes" id="UP000192247">
    <property type="component" value="Unassembled WGS sequence"/>
</dbReference>
<name>A0A1V9XZY9_9ACAR</name>
<dbReference type="PANTHER" id="PTHR22748:SF4">
    <property type="entry name" value="DNA-(APURINIC OR APYRIMIDINIC SITE) ENDONUCLEASE 2"/>
    <property type="match status" value="1"/>
</dbReference>
<evidence type="ECO:0000256" key="9">
    <source>
        <dbReference type="ARBA" id="ARBA00022842"/>
    </source>
</evidence>
<dbReference type="AlphaFoldDB" id="A0A1V9XZY9"/>
<evidence type="ECO:0000313" key="16">
    <source>
        <dbReference type="EMBL" id="OQR79045.1"/>
    </source>
</evidence>
<dbReference type="GO" id="GO:0003906">
    <property type="term" value="F:DNA-(apurinic or apyrimidinic site) endonuclease activity"/>
    <property type="evidence" value="ECO:0007669"/>
    <property type="project" value="TreeGrafter"/>
</dbReference>
<keyword evidence="5 11" id="KW-0479">Metal-binding</keyword>
<feature type="binding site" evidence="11">
    <location>
        <position position="172"/>
    </location>
    <ligand>
        <name>Mg(2+)</name>
        <dbReference type="ChEBI" id="CHEBI:18420"/>
        <label>1</label>
    </ligand>
</feature>
<feature type="region of interest" description="Disordered" evidence="14">
    <location>
        <begin position="226"/>
        <end position="250"/>
    </location>
</feature>
<dbReference type="PROSITE" id="PS51999">
    <property type="entry name" value="ZF_GRF"/>
    <property type="match status" value="1"/>
</dbReference>
<protein>
    <recommendedName>
        <fullName evidence="4">DNA-(apurinic or apyrimidinic site) endonuclease 2</fullName>
        <ecNumber evidence="3">3.1.11.2</ecNumber>
    </recommendedName>
</protein>